<evidence type="ECO:0000256" key="1">
    <source>
        <dbReference type="SAM" id="SignalP"/>
    </source>
</evidence>
<dbReference type="Proteomes" id="UP000683925">
    <property type="component" value="Unassembled WGS sequence"/>
</dbReference>
<feature type="chain" id="PRO_5035714142" evidence="1">
    <location>
        <begin position="20"/>
        <end position="52"/>
    </location>
</feature>
<organism evidence="2 3">
    <name type="scientific">Paramecium octaurelia</name>
    <dbReference type="NCBI Taxonomy" id="43137"/>
    <lineage>
        <taxon>Eukaryota</taxon>
        <taxon>Sar</taxon>
        <taxon>Alveolata</taxon>
        <taxon>Ciliophora</taxon>
        <taxon>Intramacronucleata</taxon>
        <taxon>Oligohymenophorea</taxon>
        <taxon>Peniculida</taxon>
        <taxon>Parameciidae</taxon>
        <taxon>Paramecium</taxon>
    </lineage>
</organism>
<proteinExistence type="predicted"/>
<accession>A0A8S1WRH6</accession>
<evidence type="ECO:0000313" key="3">
    <source>
        <dbReference type="Proteomes" id="UP000683925"/>
    </source>
</evidence>
<gene>
    <name evidence="2" type="ORF">POCTA_138.1.T0990165</name>
</gene>
<sequence>MKGFLSIAMILYIVTYTKIENNQGVMDQYRNRGVQQKIEEQTQQKIGHLVVN</sequence>
<name>A0A8S1WRH6_PAROT</name>
<keyword evidence="1" id="KW-0732">Signal</keyword>
<feature type="signal peptide" evidence="1">
    <location>
        <begin position="1"/>
        <end position="19"/>
    </location>
</feature>
<reference evidence="2" key="1">
    <citation type="submission" date="2021-01" db="EMBL/GenBank/DDBJ databases">
        <authorList>
            <consortium name="Genoscope - CEA"/>
            <person name="William W."/>
        </authorList>
    </citation>
    <scope>NUCLEOTIDE SEQUENCE</scope>
</reference>
<dbReference type="AlphaFoldDB" id="A0A8S1WRH6"/>
<protein>
    <submittedName>
        <fullName evidence="2">Uncharacterized protein</fullName>
    </submittedName>
</protein>
<evidence type="ECO:0000313" key="2">
    <source>
        <dbReference type="EMBL" id="CAD8191357.1"/>
    </source>
</evidence>
<keyword evidence="3" id="KW-1185">Reference proteome</keyword>
<dbReference type="EMBL" id="CAJJDP010000098">
    <property type="protein sequence ID" value="CAD8191357.1"/>
    <property type="molecule type" value="Genomic_DNA"/>
</dbReference>
<comment type="caution">
    <text evidence="2">The sequence shown here is derived from an EMBL/GenBank/DDBJ whole genome shotgun (WGS) entry which is preliminary data.</text>
</comment>